<proteinExistence type="predicted"/>
<feature type="domain" description="DUF5689" evidence="1">
    <location>
        <begin position="67"/>
        <end position="296"/>
    </location>
</feature>
<evidence type="ECO:0000259" key="1">
    <source>
        <dbReference type="Pfam" id="PF18942"/>
    </source>
</evidence>
<evidence type="ECO:0000313" key="3">
    <source>
        <dbReference type="Proteomes" id="UP000256980"/>
    </source>
</evidence>
<name>A0A3D9H545_9FLAO</name>
<dbReference type="AlphaFoldDB" id="A0A3D9H545"/>
<sequence>MNSIITNKKIMKRTIKLLMILMVSVTITSCVQDDDYTVPNSLGNEENEKLNELLSRVDNGLADEIQLKTITEVRALAVQYEAITIESEIMVKGYVSSSDETGNFYKEFFIQDDPTNPTATLKVVLNQADTYNQFNQGREVYIYLPSLVIGETNTGDDVITIGGKIDDFDNDVLAMTANQIPDHLFRSSVTETLTPVELNLSEITESHLGMYVKLIDVQFPIGLAGLPYVDPTDDYDSSRPIESCGESSTFVMESSTFANFKDITLPTDGKGSISGIINKTYDGYDLVLQLNTTDDVVMDGVRCDPLFVEAFETDFLTWTNYSVTGAQVWSPNTYGNPGKCAAMSGFASGSTTANEDWLITPAIDMSNVSGGVLTFQTAMNYSGNVMEVYMSTDYSGGDPNTDGTWTQLSATLSTGSWNWTDSGEIDVSAAAGGNLFIGFKYTCTSSTSATYEIDNVKVIAQ</sequence>
<organism evidence="2 3">
    <name type="scientific">Winogradskyella eximia</name>
    <dbReference type="NCBI Taxonomy" id="262006"/>
    <lineage>
        <taxon>Bacteria</taxon>
        <taxon>Pseudomonadati</taxon>
        <taxon>Bacteroidota</taxon>
        <taxon>Flavobacteriia</taxon>
        <taxon>Flavobacteriales</taxon>
        <taxon>Flavobacteriaceae</taxon>
        <taxon>Winogradskyella</taxon>
    </lineage>
</organism>
<dbReference type="EMBL" id="QRDV01000003">
    <property type="protein sequence ID" value="RED44582.1"/>
    <property type="molecule type" value="Genomic_DNA"/>
</dbReference>
<keyword evidence="3" id="KW-1185">Reference proteome</keyword>
<accession>A0A3D9H545</accession>
<gene>
    <name evidence="2" type="ORF">DFQ10_103269</name>
</gene>
<evidence type="ECO:0000313" key="2">
    <source>
        <dbReference type="EMBL" id="RED44582.1"/>
    </source>
</evidence>
<dbReference type="Proteomes" id="UP000256980">
    <property type="component" value="Unassembled WGS sequence"/>
</dbReference>
<dbReference type="Gene3D" id="2.60.120.200">
    <property type="match status" value="1"/>
</dbReference>
<comment type="caution">
    <text evidence="2">The sequence shown here is derived from an EMBL/GenBank/DDBJ whole genome shotgun (WGS) entry which is preliminary data.</text>
</comment>
<protein>
    <submittedName>
        <fullName evidence="2">Uncharacterized protein DUF5017</fullName>
    </submittedName>
</protein>
<dbReference type="InterPro" id="IPR043744">
    <property type="entry name" value="DUF5689"/>
</dbReference>
<reference evidence="2 3" key="1">
    <citation type="submission" date="2018-07" db="EMBL/GenBank/DDBJ databases">
        <title>Genomic Encyclopedia of Type Strains, Phase III (KMG-III): the genomes of soil and plant-associated and newly described type strains.</title>
        <authorList>
            <person name="Whitman W."/>
        </authorList>
    </citation>
    <scope>NUCLEOTIDE SEQUENCE [LARGE SCALE GENOMIC DNA]</scope>
    <source>
        <strain evidence="2 3">CECT 7946</strain>
    </source>
</reference>
<dbReference type="NCBIfam" id="NF038128">
    <property type="entry name" value="choice_anch_J"/>
    <property type="match status" value="1"/>
</dbReference>
<dbReference type="Pfam" id="PF18942">
    <property type="entry name" value="DUF5689"/>
    <property type="match status" value="1"/>
</dbReference>